<keyword evidence="3" id="KW-0804">Transcription</keyword>
<proteinExistence type="predicted"/>
<dbReference type="CDD" id="cd01392">
    <property type="entry name" value="HTH_LacI"/>
    <property type="match status" value="1"/>
</dbReference>
<dbReference type="PROSITE" id="PS50943">
    <property type="entry name" value="HTH_CROC1"/>
    <property type="match status" value="1"/>
</dbReference>
<dbReference type="EMBL" id="MDER01000036">
    <property type="protein sequence ID" value="ODP28563.1"/>
    <property type="molecule type" value="Genomic_DNA"/>
</dbReference>
<evidence type="ECO:0000259" key="4">
    <source>
        <dbReference type="PROSITE" id="PS50932"/>
    </source>
</evidence>
<evidence type="ECO:0000259" key="5">
    <source>
        <dbReference type="PROSITE" id="PS50943"/>
    </source>
</evidence>
<evidence type="ECO:0000313" key="7">
    <source>
        <dbReference type="Proteomes" id="UP000094578"/>
    </source>
</evidence>
<name>A0A1E3L4H3_9BACL</name>
<dbReference type="PANTHER" id="PTHR30146:SF109">
    <property type="entry name" value="HTH-TYPE TRANSCRIPTIONAL REGULATOR GALS"/>
    <property type="match status" value="1"/>
</dbReference>
<dbReference type="Proteomes" id="UP000094578">
    <property type="component" value="Unassembled WGS sequence"/>
</dbReference>
<gene>
    <name evidence="6" type="ORF">PTI45_02108</name>
</gene>
<feature type="domain" description="HTH lacI-type" evidence="4">
    <location>
        <begin position="4"/>
        <end position="59"/>
    </location>
</feature>
<evidence type="ECO:0000256" key="1">
    <source>
        <dbReference type="ARBA" id="ARBA00023015"/>
    </source>
</evidence>
<dbReference type="GO" id="GO:0000976">
    <property type="term" value="F:transcription cis-regulatory region binding"/>
    <property type="evidence" value="ECO:0007669"/>
    <property type="project" value="TreeGrafter"/>
</dbReference>
<keyword evidence="1" id="KW-0805">Transcription regulation</keyword>
<dbReference type="InterPro" id="IPR000843">
    <property type="entry name" value="HTH_LacI"/>
</dbReference>
<sequence>MAKMTMADVAREAGVSKSTVSQYLNGRYEYMSSTTKDKIAAAIQALDYRPNVLARSLKQKRTFTIGVIVANMLHQFSLEVCRGIESYCREQGISVILCNTDEDEAREREDLELLRSKQVDGVIAFPSGQLKPLYQKLVQEGFPLVFVDRKLEGVQVNRVVVDNEQAAYTATEHLITSGHQQIAMLTAPLTISTRVERVQGYTRAMQEKLPQITPMIISDEVGQLRHQLSAWTDQHQLPTAIIAGNDLVLLEVLAFLKEHQLQIPQDMALIVFDNIPFAELLTPTLSTIIQPSHDMGRQAAEMLIASISAESTGQVPPAIQEKQFTCTLMIRESSAQVINIQ</sequence>
<dbReference type="PANTHER" id="PTHR30146">
    <property type="entry name" value="LACI-RELATED TRANSCRIPTIONAL REPRESSOR"/>
    <property type="match status" value="1"/>
</dbReference>
<dbReference type="STRING" id="1886670.PTI45_02108"/>
<dbReference type="InterPro" id="IPR028082">
    <property type="entry name" value="Peripla_BP_I"/>
</dbReference>
<dbReference type="CDD" id="cd19977">
    <property type="entry name" value="PBP1_EndR-like"/>
    <property type="match status" value="1"/>
</dbReference>
<dbReference type="SMART" id="SM00354">
    <property type="entry name" value="HTH_LACI"/>
    <property type="match status" value="1"/>
</dbReference>
<feature type="domain" description="HTH cro/C1-type" evidence="5">
    <location>
        <begin position="2"/>
        <end position="49"/>
    </location>
</feature>
<organism evidence="6 7">
    <name type="scientific">Paenibacillus nuruki</name>
    <dbReference type="NCBI Taxonomy" id="1886670"/>
    <lineage>
        <taxon>Bacteria</taxon>
        <taxon>Bacillati</taxon>
        <taxon>Bacillota</taxon>
        <taxon>Bacilli</taxon>
        <taxon>Bacillales</taxon>
        <taxon>Paenibacillaceae</taxon>
        <taxon>Paenibacillus</taxon>
    </lineage>
</organism>
<dbReference type="SUPFAM" id="SSF47413">
    <property type="entry name" value="lambda repressor-like DNA-binding domains"/>
    <property type="match status" value="1"/>
</dbReference>
<reference evidence="6 7" key="1">
    <citation type="submission" date="2016-08" db="EMBL/GenBank/DDBJ databases">
        <title>Genome sequencing of Paenibacillus sp. TI45-13ar, isolated from Korean traditional nuruk.</title>
        <authorList>
            <person name="Kim S.-J."/>
        </authorList>
    </citation>
    <scope>NUCLEOTIDE SEQUENCE [LARGE SCALE GENOMIC DNA]</scope>
    <source>
        <strain evidence="6 7">TI45-13ar</strain>
    </source>
</reference>
<dbReference type="InterPro" id="IPR001761">
    <property type="entry name" value="Peripla_BP/Lac1_sug-bd_dom"/>
</dbReference>
<evidence type="ECO:0000313" key="6">
    <source>
        <dbReference type="EMBL" id="ODP28563.1"/>
    </source>
</evidence>
<protein>
    <submittedName>
        <fullName evidence="6">Putative HTH-type transcriptional regulator EndR</fullName>
    </submittedName>
</protein>
<dbReference type="PATRIC" id="fig|1886670.3.peg.2146"/>
<dbReference type="Gene3D" id="1.10.260.40">
    <property type="entry name" value="lambda repressor-like DNA-binding domains"/>
    <property type="match status" value="1"/>
</dbReference>
<dbReference type="Gene3D" id="3.40.50.2300">
    <property type="match status" value="2"/>
</dbReference>
<dbReference type="PROSITE" id="PS50932">
    <property type="entry name" value="HTH_LACI_2"/>
    <property type="match status" value="1"/>
</dbReference>
<dbReference type="SUPFAM" id="SSF53822">
    <property type="entry name" value="Periplasmic binding protein-like I"/>
    <property type="match status" value="1"/>
</dbReference>
<dbReference type="PROSITE" id="PS00356">
    <property type="entry name" value="HTH_LACI_1"/>
    <property type="match status" value="1"/>
</dbReference>
<evidence type="ECO:0000256" key="3">
    <source>
        <dbReference type="ARBA" id="ARBA00023163"/>
    </source>
</evidence>
<dbReference type="InterPro" id="IPR001387">
    <property type="entry name" value="Cro/C1-type_HTH"/>
</dbReference>
<dbReference type="RefSeq" id="WP_069327533.1">
    <property type="nucleotide sequence ID" value="NZ_MDER01000036.1"/>
</dbReference>
<evidence type="ECO:0000256" key="2">
    <source>
        <dbReference type="ARBA" id="ARBA00023125"/>
    </source>
</evidence>
<dbReference type="InterPro" id="IPR010982">
    <property type="entry name" value="Lambda_DNA-bd_dom_sf"/>
</dbReference>
<dbReference type="PRINTS" id="PR00036">
    <property type="entry name" value="HTHLACI"/>
</dbReference>
<keyword evidence="7" id="KW-1185">Reference proteome</keyword>
<dbReference type="Pfam" id="PF00356">
    <property type="entry name" value="LacI"/>
    <property type="match status" value="1"/>
</dbReference>
<dbReference type="AlphaFoldDB" id="A0A1E3L4H3"/>
<dbReference type="Pfam" id="PF00532">
    <property type="entry name" value="Peripla_BP_1"/>
    <property type="match status" value="1"/>
</dbReference>
<dbReference type="GO" id="GO:0003700">
    <property type="term" value="F:DNA-binding transcription factor activity"/>
    <property type="evidence" value="ECO:0007669"/>
    <property type="project" value="TreeGrafter"/>
</dbReference>
<keyword evidence="2" id="KW-0238">DNA-binding</keyword>
<comment type="caution">
    <text evidence="6">The sequence shown here is derived from an EMBL/GenBank/DDBJ whole genome shotgun (WGS) entry which is preliminary data.</text>
</comment>
<accession>A0A1E3L4H3</accession>